<dbReference type="InterPro" id="IPR013196">
    <property type="entry name" value="HTH_11"/>
</dbReference>
<evidence type="ECO:0000259" key="2">
    <source>
        <dbReference type="Pfam" id="PF08279"/>
    </source>
</evidence>
<protein>
    <recommendedName>
        <fullName evidence="2">Helix-turn-helix type 11 domain-containing protein</fullName>
    </recommendedName>
</protein>
<sequence>MNMPAPLTIAARRAMVEELLRQEPGISARKIAARLGVGKDTILRDIDAIETEQRQRAAASGQETPEPAPPAPDGAPAGDRLVLILDEPLRQALAVLRATRGRPDTPAENVAAARAAIRATADIVLEAQQHAQEGATP</sequence>
<feature type="domain" description="Helix-turn-helix type 11" evidence="2">
    <location>
        <begin position="12"/>
        <end position="51"/>
    </location>
</feature>
<dbReference type="AlphaFoldDB" id="A0A918VIE4"/>
<dbReference type="InterPro" id="IPR036388">
    <property type="entry name" value="WH-like_DNA-bd_sf"/>
</dbReference>
<organism evidence="3 4">
    <name type="scientific">Streptomyces echinoruber</name>
    <dbReference type="NCBI Taxonomy" id="68898"/>
    <lineage>
        <taxon>Bacteria</taxon>
        <taxon>Bacillati</taxon>
        <taxon>Actinomycetota</taxon>
        <taxon>Actinomycetes</taxon>
        <taxon>Kitasatosporales</taxon>
        <taxon>Streptomycetaceae</taxon>
        <taxon>Streptomyces</taxon>
    </lineage>
</organism>
<evidence type="ECO:0000256" key="1">
    <source>
        <dbReference type="SAM" id="MobiDB-lite"/>
    </source>
</evidence>
<dbReference type="Gene3D" id="1.10.10.10">
    <property type="entry name" value="Winged helix-like DNA-binding domain superfamily/Winged helix DNA-binding domain"/>
    <property type="match status" value="1"/>
</dbReference>
<dbReference type="EMBL" id="BMWH01000020">
    <property type="protein sequence ID" value="GHA01262.1"/>
    <property type="molecule type" value="Genomic_DNA"/>
</dbReference>
<dbReference type="Pfam" id="PF08279">
    <property type="entry name" value="HTH_11"/>
    <property type="match status" value="1"/>
</dbReference>
<feature type="region of interest" description="Disordered" evidence="1">
    <location>
        <begin position="50"/>
        <end position="80"/>
    </location>
</feature>
<evidence type="ECO:0000313" key="4">
    <source>
        <dbReference type="Proteomes" id="UP000623010"/>
    </source>
</evidence>
<evidence type="ECO:0000313" key="3">
    <source>
        <dbReference type="EMBL" id="GHA01262.1"/>
    </source>
</evidence>
<accession>A0A918VIE4</accession>
<name>A0A918VIE4_9ACTN</name>
<proteinExistence type="predicted"/>
<reference evidence="3" key="2">
    <citation type="submission" date="2020-09" db="EMBL/GenBank/DDBJ databases">
        <authorList>
            <person name="Sun Q."/>
            <person name="Ohkuma M."/>
        </authorList>
    </citation>
    <scope>NUCLEOTIDE SEQUENCE</scope>
    <source>
        <strain evidence="3">JCM 5016</strain>
    </source>
</reference>
<gene>
    <name evidence="3" type="ORF">GCM10010389_45750</name>
</gene>
<comment type="caution">
    <text evidence="3">The sequence shown here is derived from an EMBL/GenBank/DDBJ whole genome shotgun (WGS) entry which is preliminary data.</text>
</comment>
<reference evidence="3" key="1">
    <citation type="journal article" date="2014" name="Int. J. Syst. Evol. Microbiol.">
        <title>Complete genome sequence of Corynebacterium casei LMG S-19264T (=DSM 44701T), isolated from a smear-ripened cheese.</title>
        <authorList>
            <consortium name="US DOE Joint Genome Institute (JGI-PGF)"/>
            <person name="Walter F."/>
            <person name="Albersmeier A."/>
            <person name="Kalinowski J."/>
            <person name="Ruckert C."/>
        </authorList>
    </citation>
    <scope>NUCLEOTIDE SEQUENCE</scope>
    <source>
        <strain evidence="3">JCM 5016</strain>
    </source>
</reference>
<dbReference type="Proteomes" id="UP000623010">
    <property type="component" value="Unassembled WGS sequence"/>
</dbReference>
<keyword evidence="4" id="KW-1185">Reference proteome</keyword>